<keyword evidence="4" id="KW-0275">Fatty acid biosynthesis</keyword>
<protein>
    <submittedName>
        <fullName evidence="5">Acyl carrier protein phosphodiesterase</fullName>
    </submittedName>
</protein>
<dbReference type="PANTHER" id="PTHR38764">
    <property type="entry name" value="ACYL CARRIER PROTEIN PHOSPHODIESTERASE"/>
    <property type="match status" value="1"/>
</dbReference>
<dbReference type="Pfam" id="PF04336">
    <property type="entry name" value="ACP_PD"/>
    <property type="match status" value="1"/>
</dbReference>
<keyword evidence="6" id="KW-1185">Reference proteome</keyword>
<gene>
    <name evidence="5" type="ORF">HNQ60_004395</name>
</gene>
<sequence length="200" mass="23151">MNWLAHTFLSEPNVQFQLGNLLADLVRGPEREPMSVDFRRGADCHKIIDAFTDSHPLVRRSRGQVPPEYRRFSGVLIDVFYDYLLAKHWSSFASESLPEFTQRFYAQVQGKEEGNLPEPAKATLGRIVRHDLLGSYRQIDGVEHALRRISIYLASRWKKPFALDRSVPALLRVESALDTDFLEFFPQLQNRVADWSRNPH</sequence>
<reference evidence="5 6" key="1">
    <citation type="submission" date="2020-08" db="EMBL/GenBank/DDBJ databases">
        <title>Genomic Encyclopedia of Type Strains, Phase IV (KMG-IV): sequencing the most valuable type-strain genomes for metagenomic binning, comparative biology and taxonomic classification.</title>
        <authorList>
            <person name="Goeker M."/>
        </authorList>
    </citation>
    <scope>NUCLEOTIDE SEQUENCE [LARGE SCALE GENOMIC DNA]</scope>
    <source>
        <strain evidence="5 6">DSM 26723</strain>
    </source>
</reference>
<evidence type="ECO:0000256" key="1">
    <source>
        <dbReference type="ARBA" id="ARBA00022516"/>
    </source>
</evidence>
<evidence type="ECO:0000256" key="3">
    <source>
        <dbReference type="ARBA" id="ARBA00023098"/>
    </source>
</evidence>
<dbReference type="AlphaFoldDB" id="A0A841HUJ2"/>
<keyword evidence="1" id="KW-0444">Lipid biosynthesis</keyword>
<keyword evidence="3" id="KW-0443">Lipid metabolism</keyword>
<comment type="caution">
    <text evidence="5">The sequence shown here is derived from an EMBL/GenBank/DDBJ whole genome shotgun (WGS) entry which is preliminary data.</text>
</comment>
<dbReference type="GO" id="GO:0008770">
    <property type="term" value="F:[acyl-carrier-protein] phosphodiesterase activity"/>
    <property type="evidence" value="ECO:0007669"/>
    <property type="project" value="InterPro"/>
</dbReference>
<dbReference type="Proteomes" id="UP000588068">
    <property type="component" value="Unassembled WGS sequence"/>
</dbReference>
<evidence type="ECO:0000313" key="6">
    <source>
        <dbReference type="Proteomes" id="UP000588068"/>
    </source>
</evidence>
<organism evidence="5 6">
    <name type="scientific">Povalibacter uvarum</name>
    <dbReference type="NCBI Taxonomy" id="732238"/>
    <lineage>
        <taxon>Bacteria</taxon>
        <taxon>Pseudomonadati</taxon>
        <taxon>Pseudomonadota</taxon>
        <taxon>Gammaproteobacteria</taxon>
        <taxon>Steroidobacterales</taxon>
        <taxon>Steroidobacteraceae</taxon>
        <taxon>Povalibacter</taxon>
    </lineage>
</organism>
<name>A0A841HUJ2_9GAMM</name>
<keyword evidence="4" id="KW-0276">Fatty acid metabolism</keyword>
<accession>A0A841HUJ2</accession>
<proteinExistence type="predicted"/>
<dbReference type="RefSeq" id="WP_184334865.1">
    <property type="nucleotide sequence ID" value="NZ_JACHHZ010000005.1"/>
</dbReference>
<evidence type="ECO:0000256" key="4">
    <source>
        <dbReference type="ARBA" id="ARBA00023160"/>
    </source>
</evidence>
<dbReference type="EMBL" id="JACHHZ010000005">
    <property type="protein sequence ID" value="MBB6095505.1"/>
    <property type="molecule type" value="Genomic_DNA"/>
</dbReference>
<keyword evidence="2" id="KW-0378">Hydrolase</keyword>
<dbReference type="PANTHER" id="PTHR38764:SF1">
    <property type="entry name" value="ACYL CARRIER PROTEIN PHOSPHODIESTERASE"/>
    <property type="match status" value="1"/>
</dbReference>
<dbReference type="GO" id="GO:0006633">
    <property type="term" value="P:fatty acid biosynthetic process"/>
    <property type="evidence" value="ECO:0007669"/>
    <property type="project" value="UniProtKB-KW"/>
</dbReference>
<dbReference type="InterPro" id="IPR007431">
    <property type="entry name" value="ACP_PD"/>
</dbReference>
<evidence type="ECO:0000256" key="2">
    <source>
        <dbReference type="ARBA" id="ARBA00022801"/>
    </source>
</evidence>
<evidence type="ECO:0000313" key="5">
    <source>
        <dbReference type="EMBL" id="MBB6095505.1"/>
    </source>
</evidence>